<feature type="domain" description="Opioid growth factor receptor (OGFr) conserved" evidence="1">
    <location>
        <begin position="20"/>
        <end position="162"/>
    </location>
</feature>
<evidence type="ECO:0000259" key="1">
    <source>
        <dbReference type="Pfam" id="PF04664"/>
    </source>
</evidence>
<evidence type="ECO:0000313" key="3">
    <source>
        <dbReference type="Proteomes" id="UP000186309"/>
    </source>
</evidence>
<dbReference type="STRING" id="1387353.BSF38_05589"/>
<organism evidence="2 3">
    <name type="scientific">Paludisphaera borealis</name>
    <dbReference type="NCBI Taxonomy" id="1387353"/>
    <lineage>
        <taxon>Bacteria</taxon>
        <taxon>Pseudomonadati</taxon>
        <taxon>Planctomycetota</taxon>
        <taxon>Planctomycetia</taxon>
        <taxon>Isosphaerales</taxon>
        <taxon>Isosphaeraceae</taxon>
        <taxon>Paludisphaera</taxon>
    </lineage>
</organism>
<dbReference type="EMBL" id="CP019082">
    <property type="protein sequence ID" value="APW64000.1"/>
    <property type="molecule type" value="Genomic_DNA"/>
</dbReference>
<dbReference type="InterPro" id="IPR039574">
    <property type="entry name" value="OGFr"/>
</dbReference>
<sequence>MSQLVQFHRGKANDSESRSLADFWSFSDSQMESRHDFIQWMFPLEEPSSFNPNAPILTRADLEAFRDDPALRDNLLRSFDRFLAFLGLAREGDRVVPAADFEKKQWRLTEPNHNWLRITRVLTSLRLLGLGNQSEAFYQGLERLVEQGKARISADTRAYWKNATFPDQPQ</sequence>
<proteinExistence type="predicted"/>
<dbReference type="GO" id="GO:0140625">
    <property type="term" value="F:opioid growth factor receptor activity"/>
    <property type="evidence" value="ECO:0007669"/>
    <property type="project" value="InterPro"/>
</dbReference>
<dbReference type="InterPro" id="IPR006757">
    <property type="entry name" value="OGF_rcpt"/>
</dbReference>
<protein>
    <recommendedName>
        <fullName evidence="1">Opioid growth factor receptor (OGFr) conserved domain-containing protein</fullName>
    </recommendedName>
</protein>
<accession>A0A1U7CYG8</accession>
<dbReference type="OrthoDB" id="273514at2"/>
<dbReference type="PANTHER" id="PTHR14015:SF2">
    <property type="entry name" value="OPIOID GROWTH FACTOR RECEPTOR (OGFR) CONSERVED DOMAIN-CONTAINING PROTEIN"/>
    <property type="match status" value="1"/>
</dbReference>
<dbReference type="RefSeq" id="WP_076350291.1">
    <property type="nucleotide sequence ID" value="NZ_CP019082.1"/>
</dbReference>
<name>A0A1U7CYG8_9BACT</name>
<gene>
    <name evidence="2" type="ORF">BSF38_05589</name>
</gene>
<evidence type="ECO:0000313" key="2">
    <source>
        <dbReference type="EMBL" id="APW64000.1"/>
    </source>
</evidence>
<dbReference type="Pfam" id="PF04664">
    <property type="entry name" value="OGFr_N"/>
    <property type="match status" value="1"/>
</dbReference>
<dbReference type="Proteomes" id="UP000186309">
    <property type="component" value="Chromosome"/>
</dbReference>
<dbReference type="PANTHER" id="PTHR14015">
    <property type="entry name" value="OPIOID GROWTH FACTOR RECEPTOR OGFR ZETA-TYPE OPIOID RECEPTOR"/>
    <property type="match status" value="1"/>
</dbReference>
<keyword evidence="3" id="KW-1185">Reference proteome</keyword>
<dbReference type="GO" id="GO:0016020">
    <property type="term" value="C:membrane"/>
    <property type="evidence" value="ECO:0007669"/>
    <property type="project" value="InterPro"/>
</dbReference>
<reference evidence="3" key="1">
    <citation type="submission" date="2016-12" db="EMBL/GenBank/DDBJ databases">
        <title>Comparative genomics of four Isosphaeraceae planctomycetes: a common pool of plasmids and glycoside hydrolase genes.</title>
        <authorList>
            <person name="Ivanova A."/>
        </authorList>
    </citation>
    <scope>NUCLEOTIDE SEQUENCE [LARGE SCALE GENOMIC DNA]</scope>
    <source>
        <strain evidence="3">PX4</strain>
    </source>
</reference>
<dbReference type="AlphaFoldDB" id="A0A1U7CYG8"/>
<dbReference type="KEGG" id="pbor:BSF38_05589"/>